<dbReference type="Pfam" id="PF12098">
    <property type="entry name" value="DUF3574"/>
    <property type="match status" value="1"/>
</dbReference>
<evidence type="ECO:0000313" key="2">
    <source>
        <dbReference type="Proteomes" id="UP001499951"/>
    </source>
</evidence>
<comment type="caution">
    <text evidence="1">The sequence shown here is derived from an EMBL/GenBank/DDBJ whole genome shotgun (WGS) entry which is preliminary data.</text>
</comment>
<dbReference type="InterPro" id="IPR021957">
    <property type="entry name" value="DUF3574"/>
</dbReference>
<evidence type="ECO:0000313" key="1">
    <source>
        <dbReference type="EMBL" id="GAA0557966.1"/>
    </source>
</evidence>
<sequence>MRNFERLGWSGTVLFFAAFLAGCAGVNDRTCPAGLKPMSSAELFFGRSISEGKTVSDTDWQRFVDEEVAPRFPAGFTELDATGHWQGGRESLKEGSKLLLIVLPGLARDHSRLDEIRRAYQIRFHQESVLLFETPGCGGFGPALPDVFPKM</sequence>
<accession>A0ABP3P0U2</accession>
<dbReference type="EMBL" id="BAAADD010000001">
    <property type="protein sequence ID" value="GAA0557966.1"/>
    <property type="molecule type" value="Genomic_DNA"/>
</dbReference>
<proteinExistence type="predicted"/>
<dbReference type="PROSITE" id="PS51257">
    <property type="entry name" value="PROKAR_LIPOPROTEIN"/>
    <property type="match status" value="1"/>
</dbReference>
<dbReference type="RefSeq" id="WP_166930786.1">
    <property type="nucleotide sequence ID" value="NZ_BAAADD010000001.1"/>
</dbReference>
<dbReference type="Proteomes" id="UP001499951">
    <property type="component" value="Unassembled WGS sequence"/>
</dbReference>
<name>A0ABP3P0U2_9PROT</name>
<organism evidence="1 2">
    <name type="scientific">Rhizomicrobium electricum</name>
    <dbReference type="NCBI Taxonomy" id="480070"/>
    <lineage>
        <taxon>Bacteria</taxon>
        <taxon>Pseudomonadati</taxon>
        <taxon>Pseudomonadota</taxon>
        <taxon>Alphaproteobacteria</taxon>
        <taxon>Micropepsales</taxon>
        <taxon>Micropepsaceae</taxon>
        <taxon>Rhizomicrobium</taxon>
    </lineage>
</organism>
<reference evidence="2" key="1">
    <citation type="journal article" date="2019" name="Int. J. Syst. Evol. Microbiol.">
        <title>The Global Catalogue of Microorganisms (GCM) 10K type strain sequencing project: providing services to taxonomists for standard genome sequencing and annotation.</title>
        <authorList>
            <consortium name="The Broad Institute Genomics Platform"/>
            <consortium name="The Broad Institute Genome Sequencing Center for Infectious Disease"/>
            <person name="Wu L."/>
            <person name="Ma J."/>
        </authorList>
    </citation>
    <scope>NUCLEOTIDE SEQUENCE [LARGE SCALE GENOMIC DNA]</scope>
    <source>
        <strain evidence="2">JCM 15089</strain>
    </source>
</reference>
<gene>
    <name evidence="1" type="ORF">GCM10008942_03060</name>
</gene>
<protein>
    <submittedName>
        <fullName evidence="1">DUF3574 domain-containing protein</fullName>
    </submittedName>
</protein>
<keyword evidence="2" id="KW-1185">Reference proteome</keyword>